<evidence type="ECO:0000313" key="2">
    <source>
        <dbReference type="EMBL" id="MBS2126600.1"/>
    </source>
</evidence>
<accession>A0ABS5K5T5</accession>
<dbReference type="RefSeq" id="WP_212332135.1">
    <property type="nucleotide sequence ID" value="NZ_JAGVRH010000017.1"/>
</dbReference>
<comment type="caution">
    <text evidence="2">The sequence shown here is derived from an EMBL/GenBank/DDBJ whole genome shotgun (WGS) entry which is preliminary data.</text>
</comment>
<feature type="compositionally biased region" description="Basic and acidic residues" evidence="1">
    <location>
        <begin position="29"/>
        <end position="39"/>
    </location>
</feature>
<sequence>MSDAMTEIYRGTYFKDRSKLKPKTKTNKNKKENIKNDKQNKKRKFIKK</sequence>
<dbReference type="Proteomes" id="UP000811481">
    <property type="component" value="Unassembled WGS sequence"/>
</dbReference>
<name>A0ABS5K5T5_9MOLU</name>
<keyword evidence="3" id="KW-1185">Reference proteome</keyword>
<feature type="region of interest" description="Disordered" evidence="1">
    <location>
        <begin position="15"/>
        <end position="48"/>
    </location>
</feature>
<organism evidence="2 3">
    <name type="scientific">'Fragaria x ananassa' phyllody phytoplasma</name>
    <dbReference type="NCBI Taxonomy" id="2358428"/>
    <lineage>
        <taxon>Bacteria</taxon>
        <taxon>Bacillati</taxon>
        <taxon>Mycoplasmatota</taxon>
        <taxon>Mollicutes</taxon>
        <taxon>Acholeplasmatales</taxon>
        <taxon>Acholeplasmataceae</taxon>
        <taxon>Candidatus Phytoplasma</taxon>
        <taxon>16SrXIII (Mexican periwinkle virescence group)</taxon>
    </lineage>
</organism>
<dbReference type="EMBL" id="JAGVRH010000017">
    <property type="protein sequence ID" value="MBS2126600.1"/>
    <property type="molecule type" value="Genomic_DNA"/>
</dbReference>
<proteinExistence type="predicted"/>
<evidence type="ECO:0000256" key="1">
    <source>
        <dbReference type="SAM" id="MobiDB-lite"/>
    </source>
</evidence>
<reference evidence="2" key="1">
    <citation type="submission" date="2021-04" db="EMBL/GenBank/DDBJ databases">
        <title>Draft genome sequence of StrPh-CL8, a phytoplasma strain causing strawberry phyllody in Chile.</title>
        <authorList>
            <person name="Cui W."/>
            <person name="Zamorano A."/>
            <person name="Fiore N."/>
        </authorList>
    </citation>
    <scope>NUCLEOTIDE SEQUENCE [LARGE SCALE GENOMIC DNA]</scope>
    <source>
        <strain evidence="2">StrPh-Cl</strain>
    </source>
</reference>
<protein>
    <submittedName>
        <fullName evidence="2">Uncharacterized protein</fullName>
    </submittedName>
</protein>
<gene>
    <name evidence="2" type="ORF">J8J04_02805</name>
</gene>
<evidence type="ECO:0000313" key="3">
    <source>
        <dbReference type="Proteomes" id="UP000811481"/>
    </source>
</evidence>